<reference evidence="1 2" key="1">
    <citation type="journal article" date="2020" name="bioRxiv">
        <title>Whole genome comparisons of ergot fungi reveals the divergence and evolution of species within the genus Claviceps are the result of varying mechanisms driving genome evolution and host range expansion.</title>
        <authorList>
            <person name="Wyka S.A."/>
            <person name="Mondo S.J."/>
            <person name="Liu M."/>
            <person name="Dettman J."/>
            <person name="Nalam V."/>
            <person name="Broders K.D."/>
        </authorList>
    </citation>
    <scope>NUCLEOTIDE SEQUENCE [LARGE SCALE GENOMIC DNA]</scope>
    <source>
        <strain evidence="1 2">CCC 1485</strain>
    </source>
</reference>
<name>A0A9P7MG82_9HYPO</name>
<evidence type="ECO:0000313" key="1">
    <source>
        <dbReference type="EMBL" id="KAG5943802.1"/>
    </source>
</evidence>
<dbReference type="OrthoDB" id="5017987at2759"/>
<accession>A0A9P7MG82</accession>
<dbReference type="EMBL" id="SRPO01000062">
    <property type="protein sequence ID" value="KAG5943802.1"/>
    <property type="molecule type" value="Genomic_DNA"/>
</dbReference>
<keyword evidence="2" id="KW-1185">Reference proteome</keyword>
<sequence>MVSGFWSTILSPVPFSTQPRGQHGHLGSRPQLFGIFDLDILAQQRLNISYSKLRGCAFGAPPQLNMTLVARPKPDDKYDEHRVPMTRVQEKDWLSISILTTWDFYFKDNRTADLIIVKLTNFLLFLKTHFNISVKVIECDNEITMVKPRVSK</sequence>
<evidence type="ECO:0000313" key="2">
    <source>
        <dbReference type="Proteomes" id="UP000706124"/>
    </source>
</evidence>
<organism evidence="1 2">
    <name type="scientific">Claviceps pazoutovae</name>
    <dbReference type="NCBI Taxonomy" id="1649127"/>
    <lineage>
        <taxon>Eukaryota</taxon>
        <taxon>Fungi</taxon>
        <taxon>Dikarya</taxon>
        <taxon>Ascomycota</taxon>
        <taxon>Pezizomycotina</taxon>
        <taxon>Sordariomycetes</taxon>
        <taxon>Hypocreomycetidae</taxon>
        <taxon>Hypocreales</taxon>
        <taxon>Clavicipitaceae</taxon>
        <taxon>Claviceps</taxon>
    </lineage>
</organism>
<dbReference type="AlphaFoldDB" id="A0A9P7MG82"/>
<protein>
    <submittedName>
        <fullName evidence="1">Uncharacterized protein</fullName>
    </submittedName>
</protein>
<gene>
    <name evidence="1" type="ORF">E4U60_006422</name>
</gene>
<dbReference type="Proteomes" id="UP000706124">
    <property type="component" value="Unassembled WGS sequence"/>
</dbReference>
<comment type="caution">
    <text evidence="1">The sequence shown here is derived from an EMBL/GenBank/DDBJ whole genome shotgun (WGS) entry which is preliminary data.</text>
</comment>
<proteinExistence type="predicted"/>